<dbReference type="Gene3D" id="3.30.450.20">
    <property type="entry name" value="PAS domain"/>
    <property type="match status" value="1"/>
</dbReference>
<evidence type="ECO:0000256" key="2">
    <source>
        <dbReference type="ARBA" id="ARBA00022606"/>
    </source>
</evidence>
<protein>
    <recommendedName>
        <fullName evidence="9">PAS domain-containing protein</fullName>
    </recommendedName>
</protein>
<feature type="domain" description="PAS" evidence="9">
    <location>
        <begin position="656"/>
        <end position="726"/>
    </location>
</feature>
<evidence type="ECO:0000256" key="3">
    <source>
        <dbReference type="ARBA" id="ARBA00022679"/>
    </source>
</evidence>
<keyword evidence="8" id="KW-0812">Transmembrane</keyword>
<name>A0AAD5DYM6_9CHLO</name>
<evidence type="ECO:0000313" key="11">
    <source>
        <dbReference type="Proteomes" id="UP001205105"/>
    </source>
</evidence>
<dbReference type="InterPro" id="IPR057352">
    <property type="entry name" value="TPR_TmcB/C"/>
</dbReference>
<keyword evidence="8" id="KW-0472">Membrane</keyword>
<feature type="transmembrane region" description="Helical" evidence="8">
    <location>
        <begin position="314"/>
        <end position="331"/>
    </location>
</feature>
<feature type="compositionally biased region" description="Low complexity" evidence="7">
    <location>
        <begin position="1"/>
        <end position="25"/>
    </location>
</feature>
<dbReference type="EMBL" id="JADXDR010000011">
    <property type="protein sequence ID" value="KAI7846027.1"/>
    <property type="molecule type" value="Genomic_DNA"/>
</dbReference>
<dbReference type="PANTHER" id="PTHR31600">
    <property type="entry name" value="TINY MACROCYSTS PROTEIN B-RELATED"/>
    <property type="match status" value="1"/>
</dbReference>
<evidence type="ECO:0000256" key="5">
    <source>
        <dbReference type="ARBA" id="ARBA00022777"/>
    </source>
</evidence>
<feature type="region of interest" description="Disordered" evidence="7">
    <location>
        <begin position="1"/>
        <end position="43"/>
    </location>
</feature>
<dbReference type="Pfam" id="PF25474">
    <property type="entry name" value="TPR_TmcB"/>
    <property type="match status" value="1"/>
</dbReference>
<feature type="region of interest" description="Disordered" evidence="7">
    <location>
        <begin position="1943"/>
        <end position="1963"/>
    </location>
</feature>
<comment type="caution">
    <text evidence="10">The sequence shown here is derived from an EMBL/GenBank/DDBJ whole genome shotgun (WGS) entry which is preliminary data.</text>
</comment>
<keyword evidence="8" id="KW-1133">Transmembrane helix</keyword>
<feature type="transmembrane region" description="Helical" evidence="8">
    <location>
        <begin position="1488"/>
        <end position="1506"/>
    </location>
</feature>
<keyword evidence="1" id="KW-0157">Chromophore</keyword>
<evidence type="ECO:0000259" key="9">
    <source>
        <dbReference type="PROSITE" id="PS50112"/>
    </source>
</evidence>
<feature type="region of interest" description="Disordered" evidence="7">
    <location>
        <begin position="1301"/>
        <end position="1342"/>
    </location>
</feature>
<evidence type="ECO:0000256" key="8">
    <source>
        <dbReference type="SAM" id="Phobius"/>
    </source>
</evidence>
<gene>
    <name evidence="10" type="ORF">COHA_000564</name>
</gene>
<dbReference type="SMART" id="SM00091">
    <property type="entry name" value="PAS"/>
    <property type="match status" value="3"/>
</dbReference>
<accession>A0AAD5DYM6</accession>
<feature type="transmembrane region" description="Helical" evidence="8">
    <location>
        <begin position="343"/>
        <end position="365"/>
    </location>
</feature>
<dbReference type="Pfam" id="PF00989">
    <property type="entry name" value="PAS"/>
    <property type="match status" value="1"/>
</dbReference>
<keyword evidence="11" id="KW-1185">Reference proteome</keyword>
<reference evidence="10" key="1">
    <citation type="submission" date="2020-11" db="EMBL/GenBank/DDBJ databases">
        <title>Chlorella ohadii genome sequencing and assembly.</title>
        <authorList>
            <person name="Murik O."/>
            <person name="Treves H."/>
            <person name="Kedem I."/>
            <person name="Shotland Y."/>
            <person name="Kaplan A."/>
        </authorList>
    </citation>
    <scope>NUCLEOTIDE SEQUENCE</scope>
    <source>
        <strain evidence="10">1</strain>
    </source>
</reference>
<proteinExistence type="predicted"/>
<feature type="transmembrane region" description="Helical" evidence="8">
    <location>
        <begin position="1685"/>
        <end position="1711"/>
    </location>
</feature>
<dbReference type="SUPFAM" id="SSF55785">
    <property type="entry name" value="PYP-like sensor domain (PAS domain)"/>
    <property type="match status" value="1"/>
</dbReference>
<dbReference type="PROSITE" id="PS50112">
    <property type="entry name" value="PAS"/>
    <property type="match status" value="1"/>
</dbReference>
<dbReference type="GO" id="GO:0005524">
    <property type="term" value="F:ATP binding"/>
    <property type="evidence" value="ECO:0007669"/>
    <property type="project" value="UniProtKB-KW"/>
</dbReference>
<feature type="region of interest" description="Disordered" evidence="7">
    <location>
        <begin position="1235"/>
        <end position="1262"/>
    </location>
</feature>
<evidence type="ECO:0000256" key="4">
    <source>
        <dbReference type="ARBA" id="ARBA00022741"/>
    </source>
</evidence>
<dbReference type="CDD" id="cd00130">
    <property type="entry name" value="PAS"/>
    <property type="match status" value="1"/>
</dbReference>
<keyword evidence="4" id="KW-0547">Nucleotide-binding</keyword>
<feature type="transmembrane region" description="Helical" evidence="8">
    <location>
        <begin position="177"/>
        <end position="197"/>
    </location>
</feature>
<keyword evidence="6" id="KW-0067">ATP-binding</keyword>
<dbReference type="InterPro" id="IPR052994">
    <property type="entry name" value="Tiny_macrocysts_regulators"/>
</dbReference>
<dbReference type="InterPro" id="IPR035965">
    <property type="entry name" value="PAS-like_dom_sf"/>
</dbReference>
<dbReference type="InterPro" id="IPR000014">
    <property type="entry name" value="PAS"/>
</dbReference>
<dbReference type="InterPro" id="IPR013767">
    <property type="entry name" value="PAS_fold"/>
</dbReference>
<evidence type="ECO:0000313" key="10">
    <source>
        <dbReference type="EMBL" id="KAI7846027.1"/>
    </source>
</evidence>
<keyword evidence="2" id="KW-0716">Sensory transduction</keyword>
<keyword evidence="1" id="KW-0675">Receptor</keyword>
<feature type="transmembrane region" description="Helical" evidence="8">
    <location>
        <begin position="1888"/>
        <end position="1907"/>
    </location>
</feature>
<dbReference type="NCBIfam" id="TIGR00229">
    <property type="entry name" value="sensory_box"/>
    <property type="match status" value="1"/>
</dbReference>
<dbReference type="FunFam" id="3.30.450.20:FF:000060">
    <property type="entry name" value="Sensor protein FixL"/>
    <property type="match status" value="1"/>
</dbReference>
<feature type="compositionally biased region" description="Low complexity" evidence="7">
    <location>
        <begin position="1325"/>
        <end position="1340"/>
    </location>
</feature>
<feature type="transmembrane region" description="Helical" evidence="8">
    <location>
        <begin position="1370"/>
        <end position="1390"/>
    </location>
</feature>
<evidence type="ECO:0000256" key="1">
    <source>
        <dbReference type="ARBA" id="ARBA00022543"/>
    </source>
</evidence>
<dbReference type="Proteomes" id="UP001205105">
    <property type="component" value="Unassembled WGS sequence"/>
</dbReference>
<feature type="transmembrane region" description="Helical" evidence="8">
    <location>
        <begin position="225"/>
        <end position="250"/>
    </location>
</feature>
<dbReference type="GO" id="GO:0009881">
    <property type="term" value="F:photoreceptor activity"/>
    <property type="evidence" value="ECO:0007669"/>
    <property type="project" value="UniProtKB-KW"/>
</dbReference>
<keyword evidence="1" id="KW-0600">Photoreceptor protein</keyword>
<sequence>MQRSNSLSSAGSGSTGFSSQFSGNSANTQGSQPPDGGGGEDVAAELAGNSLQGSLQEATFGVLYTLSKEKFSEGWRWVLTTMIVDYLQLAVFFIGNNFMWTMNFRAWQWKWLSWVCFTNMFPQHTGLGNGNYTFYQVVFYTLTVILVASFVLCVFVGHNFKTNSFPWLWPIKVLKVAVSFFFEVFYISSLGIFIVSLDCTYYRSGPKTNEASTGRPLKFPQVQCFAMPHLVAVCISVFTSLLAMGMAYFVSVANSELNPLKREPSGQAHHSEQGAVLYFTCSLSANTYRSSVKRFFLISIITLVNEMFPSYTKLQGVVCIIITFYLMYNYIRYVPFQTPWVNGLQASFFASLTWASLVIILGAWIEPHTKPASPLYTYLLWLGILPCIAIAWALLYYRYRWAHRVALRYRASLQTKQKLVHKFFDELEVEASGVVARCGRITDQWGEPVQESIDTAELVLQAGLEQFPESPYLHILYSSFLIEARKQYQRASGMLEQARKLDPGIGERFMLFKQRQGTGGSDGSYDLLSYVEFTNSYRAVVESHTGALKAIRNFWRQARRGLRGELLVRRDVKFEDLTKAFISMDAAERRAELTYKTVLDKYSSSAKLLRAYGRFLEDVRSNPWAAMRYYSEADRLEMESREMSQDAHAIGEGGDGDRSLNQMVDDSADAVVVSNDVGIIQFVNKPVTELFGWSQSEMQGKNVNMLMGPPAAAHHNQYLQRYKKTGQCTVMNTTRVVTALHREGHSFPMQLSLKEVKQGDTKAYMAIMRPVKQDVHEAFVWVGGAGQVVGVDRGFSDMFGWTMADLHGQLVGSIGGDESLTTQFAIVADLLKEWEYKAEEVGKAQHAFTVRVRHKYGASMEVGGEAAFAGTASMRTIALKFLLDERIGELGLVSINPSGGIVYCNATFEAMLGMEAGAAGFGGAGSLLAKKKAQTELVKGPSAKMMPRWLQAYARDPTAVAPSSCRTGRVVVLTGQNNKEVPVQLAIEPCQVGRMRVLTATITKQPVPPADAWGGGDVKDMLDAAKRLQLLVRSDGRILTFKADPAVLTQVFGQDAAALNKKLLSELVPDLAEPAGFQGGWPSEGQLLHQLSEHACVAAGKTPDPHVLSLRERMALGAAGSMPCRLVVLPLAETEVDIAELVDEGFMTQADVADGGCHVVEVWREELLEATLEIDGALKVRSMDAEACLLFGLTREAVKSKSVLTMLKPQDYRLAHNARCEDFLGIKRTQLKHTADASVSDKQSMDAQHADGSSVAVQPAGQQRPHLLQVLDSVGTLHHDSSESEEEEEADHGDMQIQAVASGPAKAASQASGSEKDGASSVGDGQSSMGASSEGGEASGDFQRAKRFKKLNRMLNSPQARIIINALHKWSAVMILAIIVLHIALFSVTYKQIQSYTSFLRNTISSGEAATMTQKLLYSSRIRMSSQDTSNPYSYASYDPAWATELAAQFTPSTLRLADDVDTRVKHVFLGENDNHPVEPKVPARKTLFISPIVGLTLVVPILHPFPMDLSRRFTTAARLVAVPQPEFASRLASYAEYQFMRNNQVNLSHALIDNLAMAEDRAHIGLSGQTTMLPRPVVLQLASKEIKLRLDEEASRAEEDEDEAEDDSWLLVSVGGLQNATWFVLLHATALLPCCCPGSNRLPLVHCTEQQQQKAGEGSPMAKGRAGYAVNASQRRKLTNSSVATYKMLLAFLAWACIVLLTYGLSILLLRSSIKPVADLAAAQKLHYLVSRLTYHTQKLCVSADAPTATKAAHDVMDAVEQLDEYKAALLYGSASLGLTGSILVGGAHEALWFGTGCLFRNASRCYPAGHEYYDVTNFGLNRLLNQFIDAATAIAHDDFSAQALSNKQFQFMWEVGQEGGALDDAMLTNTEDYVQDGKKHMATVSIIQILALVALFFLFAYFWVYQLRPFMRRAKQESRRVAELLSQLPPEMAVEELVAEASNMDDKEDKEAAKLRKQQQKAEAAAAREAAAAQKRAAAAAAAAGGKGGGLFGGSKVAPEPGGKAGSGALHIVVRTGSKDKEGISAAAAGDHARMAKYSGYHERMHRKQMDGNIDATDDPALWVNRSPRKISFAQTTSPFAPGGSSGVAAAADAALMAVSE</sequence>
<evidence type="ECO:0000256" key="6">
    <source>
        <dbReference type="ARBA" id="ARBA00022840"/>
    </source>
</evidence>
<keyword evidence="5" id="KW-0418">Kinase</keyword>
<feature type="transmembrane region" description="Helical" evidence="8">
    <location>
        <begin position="74"/>
        <end position="95"/>
    </location>
</feature>
<evidence type="ECO:0000256" key="7">
    <source>
        <dbReference type="SAM" id="MobiDB-lite"/>
    </source>
</evidence>
<organism evidence="10 11">
    <name type="scientific">Chlorella ohadii</name>
    <dbReference type="NCBI Taxonomy" id="2649997"/>
    <lineage>
        <taxon>Eukaryota</taxon>
        <taxon>Viridiplantae</taxon>
        <taxon>Chlorophyta</taxon>
        <taxon>core chlorophytes</taxon>
        <taxon>Trebouxiophyceae</taxon>
        <taxon>Chlorellales</taxon>
        <taxon>Chlorellaceae</taxon>
        <taxon>Chlorella clade</taxon>
        <taxon>Chlorella</taxon>
    </lineage>
</organism>
<feature type="transmembrane region" description="Helical" evidence="8">
    <location>
        <begin position="137"/>
        <end position="157"/>
    </location>
</feature>
<dbReference type="GO" id="GO:0016301">
    <property type="term" value="F:kinase activity"/>
    <property type="evidence" value="ECO:0007669"/>
    <property type="project" value="UniProtKB-KW"/>
</dbReference>
<dbReference type="GO" id="GO:0006355">
    <property type="term" value="P:regulation of DNA-templated transcription"/>
    <property type="evidence" value="ECO:0007669"/>
    <property type="project" value="InterPro"/>
</dbReference>
<feature type="compositionally biased region" description="Basic and acidic residues" evidence="7">
    <location>
        <begin position="1946"/>
        <end position="1956"/>
    </location>
</feature>
<feature type="transmembrane region" description="Helical" evidence="8">
    <location>
        <begin position="377"/>
        <end position="397"/>
    </location>
</feature>
<keyword evidence="3" id="KW-0808">Transferase</keyword>
<dbReference type="PANTHER" id="PTHR31600:SF2">
    <property type="entry name" value="GAMETE ENRICHED GENE 10 PROTEIN-RELATED"/>
    <property type="match status" value="1"/>
</dbReference>